<keyword evidence="2" id="KW-1185">Reference proteome</keyword>
<sequence length="162" mass="18029">MYQNLAIYINDHLAGSVAALALIDDMSDALDDATLKSFLAELKEEITEEQQVLRILLQANDYKEGAIKKAVAWLGEKASSPKFGGTKNDHQGLAIMQGLEMLYIGITGKLLQWHAFQAAIAPMVEALGFDLHQLQQQAEKQRSTVEEYRLVYARRAFSGVMD</sequence>
<dbReference type="Proteomes" id="UP000253426">
    <property type="component" value="Unassembled WGS sequence"/>
</dbReference>
<evidence type="ECO:0000313" key="1">
    <source>
        <dbReference type="EMBL" id="RBP36103.1"/>
    </source>
</evidence>
<name>A0A366H4P9_9BACT</name>
<dbReference type="EMBL" id="QNRR01000018">
    <property type="protein sequence ID" value="RBP36103.1"/>
    <property type="molecule type" value="Genomic_DNA"/>
</dbReference>
<comment type="caution">
    <text evidence="1">The sequence shown here is derived from an EMBL/GenBank/DDBJ whole genome shotgun (WGS) entry which is preliminary data.</text>
</comment>
<protein>
    <submittedName>
        <fullName evidence="1">Uncharacterized protein</fullName>
    </submittedName>
</protein>
<reference evidence="1 2" key="1">
    <citation type="submission" date="2018-06" db="EMBL/GenBank/DDBJ databases">
        <title>Genomic Encyclopedia of Type Strains, Phase IV (KMG-IV): sequencing the most valuable type-strain genomes for metagenomic binning, comparative biology and taxonomic classification.</title>
        <authorList>
            <person name="Goeker M."/>
        </authorList>
    </citation>
    <scope>NUCLEOTIDE SEQUENCE [LARGE SCALE GENOMIC DNA]</scope>
    <source>
        <strain evidence="1 2">DSM 25532</strain>
    </source>
</reference>
<dbReference type="RefSeq" id="WP_113962051.1">
    <property type="nucleotide sequence ID" value="NZ_QNRR01000018.1"/>
</dbReference>
<gene>
    <name evidence="1" type="ORF">DES53_11852</name>
</gene>
<organism evidence="1 2">
    <name type="scientific">Roseimicrobium gellanilyticum</name>
    <dbReference type="NCBI Taxonomy" id="748857"/>
    <lineage>
        <taxon>Bacteria</taxon>
        <taxon>Pseudomonadati</taxon>
        <taxon>Verrucomicrobiota</taxon>
        <taxon>Verrucomicrobiia</taxon>
        <taxon>Verrucomicrobiales</taxon>
        <taxon>Verrucomicrobiaceae</taxon>
        <taxon>Roseimicrobium</taxon>
    </lineage>
</organism>
<dbReference type="AlphaFoldDB" id="A0A366H4P9"/>
<evidence type="ECO:0000313" key="2">
    <source>
        <dbReference type="Proteomes" id="UP000253426"/>
    </source>
</evidence>
<proteinExistence type="predicted"/>
<dbReference type="OrthoDB" id="5504890at2"/>
<accession>A0A366H4P9</accession>